<feature type="transmembrane region" description="Helical" evidence="7">
    <location>
        <begin position="31"/>
        <end position="50"/>
    </location>
</feature>
<evidence type="ECO:0000256" key="1">
    <source>
        <dbReference type="ARBA" id="ARBA00004141"/>
    </source>
</evidence>
<feature type="transmembrane region" description="Helical" evidence="7">
    <location>
        <begin position="416"/>
        <end position="435"/>
    </location>
</feature>
<comment type="catalytic activity">
    <reaction evidence="6">
        <text>a ubiquinone + NADH + 5 H(+)(in) = a ubiquinol + NAD(+) + 4 H(+)(out)</text>
        <dbReference type="Rhea" id="RHEA:29091"/>
        <dbReference type="Rhea" id="RHEA-COMP:9565"/>
        <dbReference type="Rhea" id="RHEA-COMP:9566"/>
        <dbReference type="ChEBI" id="CHEBI:15378"/>
        <dbReference type="ChEBI" id="CHEBI:16389"/>
        <dbReference type="ChEBI" id="CHEBI:17976"/>
        <dbReference type="ChEBI" id="CHEBI:57540"/>
        <dbReference type="ChEBI" id="CHEBI:57945"/>
        <dbReference type="EC" id="7.1.1.2"/>
    </reaction>
</comment>
<evidence type="ECO:0000256" key="7">
    <source>
        <dbReference type="SAM" id="Phobius"/>
    </source>
</evidence>
<dbReference type="AlphaFoldDB" id="G9ISR1"/>
<feature type="transmembrane region" description="Helical" evidence="7">
    <location>
        <begin position="333"/>
        <end position="358"/>
    </location>
</feature>
<evidence type="ECO:0000256" key="6">
    <source>
        <dbReference type="ARBA" id="ARBA00049551"/>
    </source>
</evidence>
<dbReference type="GO" id="GO:0008137">
    <property type="term" value="F:NADH dehydrogenase (ubiquinone) activity"/>
    <property type="evidence" value="ECO:0007669"/>
    <property type="project" value="UniProtKB-EC"/>
</dbReference>
<feature type="transmembrane region" description="Helical" evidence="7">
    <location>
        <begin position="87"/>
        <end position="113"/>
    </location>
</feature>
<keyword evidence="3 7" id="KW-0812">Transmembrane</keyword>
<protein>
    <recommendedName>
        <fullName evidence="2">NADH:ubiquinone reductase (H(+)-translocating)</fullName>
        <ecNumber evidence="2">7.1.1.2</ecNumber>
    </recommendedName>
</protein>
<feature type="transmembrane region" description="Helical" evidence="7">
    <location>
        <begin position="364"/>
        <end position="385"/>
    </location>
</feature>
<feature type="transmembrane region" description="Helical" evidence="7">
    <location>
        <begin position="171"/>
        <end position="191"/>
    </location>
</feature>
<reference evidence="9" key="1">
    <citation type="journal article" date="2012" name="Genome Biol. Evol.">
        <title>Evolution of linear mitochondrial genomes in medusozoan cnidarians.</title>
        <authorList>
            <person name="Kayal E."/>
            <person name="Bentlage B."/>
            <person name="Collins A.G."/>
            <person name="Kayal M."/>
            <person name="Pirro S."/>
            <person name="Lavrov D.V."/>
        </authorList>
    </citation>
    <scope>NUCLEOTIDE SEQUENCE</scope>
</reference>
<evidence type="ECO:0000256" key="5">
    <source>
        <dbReference type="ARBA" id="ARBA00023136"/>
    </source>
</evidence>
<keyword evidence="9" id="KW-0496">Mitochondrion</keyword>
<feature type="transmembrane region" description="Helical" evidence="7">
    <location>
        <begin position="62"/>
        <end position="80"/>
    </location>
</feature>
<name>G9ISR1_9CNID</name>
<dbReference type="PANTHER" id="PTHR22773">
    <property type="entry name" value="NADH DEHYDROGENASE"/>
    <property type="match status" value="1"/>
</dbReference>
<feature type="transmembrane region" description="Helical" evidence="7">
    <location>
        <begin position="263"/>
        <end position="287"/>
    </location>
</feature>
<evidence type="ECO:0000259" key="8">
    <source>
        <dbReference type="Pfam" id="PF00361"/>
    </source>
</evidence>
<feature type="transmembrane region" description="Helical" evidence="7">
    <location>
        <begin position="6"/>
        <end position="24"/>
    </location>
</feature>
<gene>
    <name evidence="9" type="primary">nad2</name>
</gene>
<feature type="transmembrane region" description="Helical" evidence="7">
    <location>
        <begin position="223"/>
        <end position="251"/>
    </location>
</feature>
<feature type="transmembrane region" description="Helical" evidence="7">
    <location>
        <begin position="140"/>
        <end position="159"/>
    </location>
</feature>
<dbReference type="Pfam" id="PF00361">
    <property type="entry name" value="Proton_antipo_M"/>
    <property type="match status" value="1"/>
</dbReference>
<evidence type="ECO:0000256" key="4">
    <source>
        <dbReference type="ARBA" id="ARBA00022989"/>
    </source>
</evidence>
<dbReference type="GO" id="GO:0016491">
    <property type="term" value="F:oxidoreductase activity"/>
    <property type="evidence" value="ECO:0007669"/>
    <property type="project" value="UniProtKB-KW"/>
</dbReference>
<feature type="transmembrane region" description="Helical" evidence="7">
    <location>
        <begin position="293"/>
        <end position="321"/>
    </location>
</feature>
<feature type="domain" description="NADH:quinone oxidoreductase/Mrp antiporter transmembrane" evidence="8">
    <location>
        <begin position="105"/>
        <end position="374"/>
    </location>
</feature>
<evidence type="ECO:0000256" key="3">
    <source>
        <dbReference type="ARBA" id="ARBA00022692"/>
    </source>
</evidence>
<dbReference type="GO" id="GO:0016020">
    <property type="term" value="C:membrane"/>
    <property type="evidence" value="ECO:0007669"/>
    <property type="project" value="UniProtKB-SubCell"/>
</dbReference>
<keyword evidence="5 7" id="KW-0472">Membrane</keyword>
<keyword evidence="9" id="KW-0560">Oxidoreductase</keyword>
<dbReference type="InterPro" id="IPR001750">
    <property type="entry name" value="ND/Mrp_TM"/>
</dbReference>
<dbReference type="EC" id="7.1.1.2" evidence="2"/>
<geneLocation type="mitochondrion" evidence="9"/>
<comment type="subcellular location">
    <subcellularLocation>
        <location evidence="1">Membrane</location>
        <topology evidence="1">Multi-pass membrane protein</topology>
    </subcellularLocation>
</comment>
<keyword evidence="4 7" id="KW-1133">Transmembrane helix</keyword>
<evidence type="ECO:0000256" key="2">
    <source>
        <dbReference type="ARBA" id="ARBA00012944"/>
    </source>
</evidence>
<evidence type="ECO:0000313" key="9">
    <source>
        <dbReference type="EMBL" id="AER54560.1"/>
    </source>
</evidence>
<accession>G9ISR1</accession>
<sequence>MVFHWFSLPECWLGVLTALSLFPLSLRQRQLLLSFFAFSILGNLYSLEIITNPWFSSQPWGQGFRGIVLLLTLALLYNNIQDNPERFALIALTGWTSALMCLTTEFMTFFVLMEIQTLCLFVLISYQTYSALSTEAAVKYFVLGAFVSGLFLLGLALFYQTRGHLSFHGGLNHWLVGESFPVLLITGTLFFKMTVAPFHQWAPDVYEGSPWVTLLVLSSLPKLGVFSVLAQLALPLFLLWAGGLISIFWGVWGAFNQSKLKRLLAYSAIGHAGFIIMGLSLGTLMGYQMAGLYLIFYIITFLTLVWTLETLPFLGSHWAYWAGLRWAFPIQTWILVALLFSMAGIPPLVGFLIKWGILTALIEAQHFITALVVLLLATWAVGYYLRLIKQLTFEPSSSWTRWFVLLQKKPNTPYSLTLLSLGTFVSITSLVWPFWYIGGLHYLTWCIV</sequence>
<dbReference type="EMBL" id="JN700944">
    <property type="protein sequence ID" value="AER54560.1"/>
    <property type="molecule type" value="Genomic_DNA"/>
</dbReference>
<proteinExistence type="predicted"/>
<organism evidence="9">
    <name type="scientific">Haliclystus sanjuanensis</name>
    <dbReference type="NCBI Taxonomy" id="168739"/>
    <lineage>
        <taxon>Eukaryota</taxon>
        <taxon>Metazoa</taxon>
        <taxon>Cnidaria</taxon>
        <taxon>Staurozoa</taxon>
        <taxon>Stauromedusae</taxon>
        <taxon>Myostaurida</taxon>
        <taxon>Haliclystidae</taxon>
        <taxon>Haliclystus</taxon>
    </lineage>
</organism>